<dbReference type="CDD" id="cd05251">
    <property type="entry name" value="NmrA_like_SDR_a"/>
    <property type="match status" value="1"/>
</dbReference>
<proteinExistence type="inferred from homology"/>
<evidence type="ECO:0000256" key="2">
    <source>
        <dbReference type="ARBA" id="ARBA00022857"/>
    </source>
</evidence>
<keyword evidence="3" id="KW-0560">Oxidoreductase</keyword>
<dbReference type="SUPFAM" id="SSF51735">
    <property type="entry name" value="NAD(P)-binding Rossmann-fold domains"/>
    <property type="match status" value="1"/>
</dbReference>
<sequence length="308" mass="33921">MPTMPTIFVCGATGAQGGAMVNNLLKSNMKAQAIARDPSSKASQALQSAGATLFKGDFDDEDSLRQGMKGCTGLFLNLKPDLTDISRELVQAKRILSVAKEVGIQQVVYSSGFAVPEPQRLRYWDPNSFVANILLSKQAVEAEVRSAGFKTWTIIRPGSFMANMLPPHVHMMYAGLVDKGEFATALTPETVLPMIDTNDIGKFGAAAFGDPDRFHEKEFEIASELLGMDDLVKSLSRATGRHLKVNYLAEDEVDRQKATNPFLAGQQFARDMVQFVDMDEVRAWGIPLGTFEQFLEREKDRVAQAYCV</sequence>
<feature type="domain" description="NmrA-like" evidence="4">
    <location>
        <begin position="6"/>
        <end position="268"/>
    </location>
</feature>
<dbReference type="PANTHER" id="PTHR42748">
    <property type="entry name" value="NITROGEN METABOLITE REPRESSION PROTEIN NMRA FAMILY MEMBER"/>
    <property type="match status" value="1"/>
</dbReference>
<dbReference type="InterPro" id="IPR036291">
    <property type="entry name" value="NAD(P)-bd_dom_sf"/>
</dbReference>
<dbReference type="Gene3D" id="3.40.50.720">
    <property type="entry name" value="NAD(P)-binding Rossmann-like Domain"/>
    <property type="match status" value="1"/>
</dbReference>
<dbReference type="Gene3D" id="3.90.25.10">
    <property type="entry name" value="UDP-galactose 4-epimerase, domain 1"/>
    <property type="match status" value="1"/>
</dbReference>
<name>A0A0F8UJ84_9EURO</name>
<reference evidence="5 6" key="1">
    <citation type="submission" date="2015-02" db="EMBL/GenBank/DDBJ databases">
        <title>Draft Genome Sequences of Two Closely-Related Aflatoxigenic Aspergillus Species Obtained from the Cote d'Ivoire.</title>
        <authorList>
            <person name="Moore G.G."/>
            <person name="Beltz S.B."/>
            <person name="Mack B.M."/>
        </authorList>
    </citation>
    <scope>NUCLEOTIDE SEQUENCE [LARGE SCALE GENOMIC DNA]</scope>
    <source>
        <strain evidence="5 6">SRRC1432</strain>
    </source>
</reference>
<dbReference type="GO" id="GO:0016491">
    <property type="term" value="F:oxidoreductase activity"/>
    <property type="evidence" value="ECO:0007669"/>
    <property type="project" value="UniProtKB-KW"/>
</dbReference>
<dbReference type="InterPro" id="IPR008030">
    <property type="entry name" value="NmrA-like"/>
</dbReference>
<organism evidence="5 6">
    <name type="scientific">Aspergillus ochraceoroseus</name>
    <dbReference type="NCBI Taxonomy" id="138278"/>
    <lineage>
        <taxon>Eukaryota</taxon>
        <taxon>Fungi</taxon>
        <taxon>Dikarya</taxon>
        <taxon>Ascomycota</taxon>
        <taxon>Pezizomycotina</taxon>
        <taxon>Eurotiomycetes</taxon>
        <taxon>Eurotiomycetidae</taxon>
        <taxon>Eurotiales</taxon>
        <taxon>Aspergillaceae</taxon>
        <taxon>Aspergillus</taxon>
        <taxon>Aspergillus subgen. Nidulantes</taxon>
    </lineage>
</organism>
<accession>A0A0F8UJ84</accession>
<keyword evidence="6" id="KW-1185">Reference proteome</keyword>
<comment type="similarity">
    <text evidence="1">Belongs to the NmrA-type oxidoreductase family.</text>
</comment>
<dbReference type="VEuPathDB" id="FungiDB:P175DRAFT_0427944"/>
<dbReference type="Pfam" id="PF05368">
    <property type="entry name" value="NmrA"/>
    <property type="match status" value="1"/>
</dbReference>
<evidence type="ECO:0000313" key="6">
    <source>
        <dbReference type="Proteomes" id="UP000034947"/>
    </source>
</evidence>
<dbReference type="PANTHER" id="PTHR42748:SF30">
    <property type="entry name" value="NMRA-LIKE DOMAIN-CONTAINING PROTEIN"/>
    <property type="match status" value="1"/>
</dbReference>
<dbReference type="EMBL" id="JYKN01001610">
    <property type="protein sequence ID" value="KKK19679.1"/>
    <property type="molecule type" value="Genomic_DNA"/>
</dbReference>
<protein>
    <recommendedName>
        <fullName evidence="4">NmrA-like domain-containing protein</fullName>
    </recommendedName>
</protein>
<dbReference type="InterPro" id="IPR051164">
    <property type="entry name" value="NmrA-like_oxidored"/>
</dbReference>
<evidence type="ECO:0000256" key="3">
    <source>
        <dbReference type="ARBA" id="ARBA00023002"/>
    </source>
</evidence>
<keyword evidence="2" id="KW-0521">NADP</keyword>
<dbReference type="OrthoDB" id="419598at2759"/>
<dbReference type="GO" id="GO:0005634">
    <property type="term" value="C:nucleus"/>
    <property type="evidence" value="ECO:0007669"/>
    <property type="project" value="TreeGrafter"/>
</dbReference>
<gene>
    <name evidence="5" type="ORF">AOCH_000839</name>
</gene>
<dbReference type="Proteomes" id="UP000034947">
    <property type="component" value="Unassembled WGS sequence"/>
</dbReference>
<dbReference type="AlphaFoldDB" id="A0A0F8UJ84"/>
<comment type="caution">
    <text evidence="5">The sequence shown here is derived from an EMBL/GenBank/DDBJ whole genome shotgun (WGS) entry which is preliminary data.</text>
</comment>
<evidence type="ECO:0000256" key="1">
    <source>
        <dbReference type="ARBA" id="ARBA00006328"/>
    </source>
</evidence>
<evidence type="ECO:0000313" key="5">
    <source>
        <dbReference type="EMBL" id="KKK19679.1"/>
    </source>
</evidence>
<evidence type="ECO:0000259" key="4">
    <source>
        <dbReference type="Pfam" id="PF05368"/>
    </source>
</evidence>